<protein>
    <submittedName>
        <fullName evidence="1">Uncharacterized protein</fullName>
    </submittedName>
</protein>
<keyword evidence="2" id="KW-1185">Reference proteome</keyword>
<organism evidence="1 2">
    <name type="scientific">Plenodomus tracheiphilus IPT5</name>
    <dbReference type="NCBI Taxonomy" id="1408161"/>
    <lineage>
        <taxon>Eukaryota</taxon>
        <taxon>Fungi</taxon>
        <taxon>Dikarya</taxon>
        <taxon>Ascomycota</taxon>
        <taxon>Pezizomycotina</taxon>
        <taxon>Dothideomycetes</taxon>
        <taxon>Pleosporomycetidae</taxon>
        <taxon>Pleosporales</taxon>
        <taxon>Pleosporineae</taxon>
        <taxon>Leptosphaeriaceae</taxon>
        <taxon>Plenodomus</taxon>
    </lineage>
</organism>
<dbReference type="EMBL" id="MU006294">
    <property type="protein sequence ID" value="KAF2853663.1"/>
    <property type="molecule type" value="Genomic_DNA"/>
</dbReference>
<accession>A0A6A7BEA7</accession>
<dbReference type="AlphaFoldDB" id="A0A6A7BEA7"/>
<name>A0A6A7BEA7_9PLEO</name>
<evidence type="ECO:0000313" key="1">
    <source>
        <dbReference type="EMBL" id="KAF2853663.1"/>
    </source>
</evidence>
<reference evidence="1" key="1">
    <citation type="submission" date="2020-01" db="EMBL/GenBank/DDBJ databases">
        <authorList>
            <consortium name="DOE Joint Genome Institute"/>
            <person name="Haridas S."/>
            <person name="Albert R."/>
            <person name="Binder M."/>
            <person name="Bloem J."/>
            <person name="Labutti K."/>
            <person name="Salamov A."/>
            <person name="Andreopoulos B."/>
            <person name="Baker S.E."/>
            <person name="Barry K."/>
            <person name="Bills G."/>
            <person name="Bluhm B.H."/>
            <person name="Cannon C."/>
            <person name="Castanera R."/>
            <person name="Culley D.E."/>
            <person name="Daum C."/>
            <person name="Ezra D."/>
            <person name="Gonzalez J.B."/>
            <person name="Henrissat B."/>
            <person name="Kuo A."/>
            <person name="Liang C."/>
            <person name="Lipzen A."/>
            <person name="Lutzoni F."/>
            <person name="Magnuson J."/>
            <person name="Mondo S."/>
            <person name="Nolan M."/>
            <person name="Ohm R."/>
            <person name="Pangilinan J."/>
            <person name="Park H.-J."/>
            <person name="Ramirez L."/>
            <person name="Alfaro M."/>
            <person name="Sun H."/>
            <person name="Tritt A."/>
            <person name="Yoshinaga Y."/>
            <person name="Zwiers L.-H."/>
            <person name="Turgeon B.G."/>
            <person name="Goodwin S.B."/>
            <person name="Spatafora J.W."/>
            <person name="Crous P.W."/>
            <person name="Grigoriev I.V."/>
        </authorList>
    </citation>
    <scope>NUCLEOTIDE SEQUENCE</scope>
    <source>
        <strain evidence="1">IPT5</strain>
    </source>
</reference>
<sequence length="62" mass="6468">MSASNNHLLWSSLATKGVHGLLQANGASAHARLATVRQFCCVINSSASACPYAPDLSRCCCC</sequence>
<evidence type="ECO:0000313" key="2">
    <source>
        <dbReference type="Proteomes" id="UP000799423"/>
    </source>
</evidence>
<proteinExistence type="predicted"/>
<dbReference type="Proteomes" id="UP000799423">
    <property type="component" value="Unassembled WGS sequence"/>
</dbReference>
<gene>
    <name evidence="1" type="ORF">T440DRAFT_285283</name>
</gene>